<dbReference type="HOGENOM" id="CLU_030790_0_0_10"/>
<evidence type="ECO:0000256" key="7">
    <source>
        <dbReference type="ARBA" id="ARBA00023004"/>
    </source>
</evidence>
<evidence type="ECO:0000313" key="11">
    <source>
        <dbReference type="Proteomes" id="UP000001208"/>
    </source>
</evidence>
<dbReference type="PROSITE" id="PS00198">
    <property type="entry name" value="4FE4S_FER_1"/>
    <property type="match status" value="1"/>
</dbReference>
<dbReference type="GO" id="GO:0008616">
    <property type="term" value="P:tRNA queuosine(34) biosynthetic process"/>
    <property type="evidence" value="ECO:0007669"/>
    <property type="project" value="UniProtKB-KW"/>
</dbReference>
<dbReference type="InterPro" id="IPR013542">
    <property type="entry name" value="QueG_DUF1730"/>
</dbReference>
<dbReference type="eggNOG" id="COG1600">
    <property type="taxonomic scope" value="Bacteria"/>
</dbReference>
<keyword evidence="8" id="KW-0411">Iron-sulfur</keyword>
<evidence type="ECO:0000259" key="9">
    <source>
        <dbReference type="PROSITE" id="PS51379"/>
    </source>
</evidence>
<dbReference type="Proteomes" id="UP000001208">
    <property type="component" value="Chromosome"/>
</dbReference>
<evidence type="ECO:0000256" key="1">
    <source>
        <dbReference type="ARBA" id="ARBA00022485"/>
    </source>
</evidence>
<dbReference type="EMBL" id="CP001100">
    <property type="protein sequence ID" value="ACF13232.1"/>
    <property type="molecule type" value="Genomic_DNA"/>
</dbReference>
<dbReference type="Pfam" id="PF13484">
    <property type="entry name" value="Fer4_16"/>
    <property type="match status" value="1"/>
</dbReference>
<reference evidence="10 11" key="1">
    <citation type="submission" date="2008-06" db="EMBL/GenBank/DDBJ databases">
        <title>Complete sequence of Chloroherpeton thalassium ATCC 35110.</title>
        <authorList>
            <consortium name="US DOE Joint Genome Institute"/>
            <person name="Lucas S."/>
            <person name="Copeland A."/>
            <person name="Lapidus A."/>
            <person name="Glavina del Rio T."/>
            <person name="Dalin E."/>
            <person name="Tice H."/>
            <person name="Bruce D."/>
            <person name="Goodwin L."/>
            <person name="Pitluck S."/>
            <person name="Schmutz J."/>
            <person name="Larimer F."/>
            <person name="Land M."/>
            <person name="Hauser L."/>
            <person name="Kyrpides N."/>
            <person name="Mikhailova N."/>
            <person name="Liu Z."/>
            <person name="Li T."/>
            <person name="Zhao F."/>
            <person name="Overmann J."/>
            <person name="Bryant D.A."/>
            <person name="Richardson P."/>
        </authorList>
    </citation>
    <scope>NUCLEOTIDE SEQUENCE [LARGE SCALE GENOMIC DNA]</scope>
    <source>
        <strain evidence="11">ATCC 35110 / GB-78</strain>
    </source>
</reference>
<keyword evidence="11" id="KW-1185">Reference proteome</keyword>
<dbReference type="Gene3D" id="3.30.70.20">
    <property type="match status" value="1"/>
</dbReference>
<dbReference type="Pfam" id="PF08331">
    <property type="entry name" value="QueG_DUF1730"/>
    <property type="match status" value="1"/>
</dbReference>
<feature type="domain" description="4Fe-4S ferredoxin-type" evidence="9">
    <location>
        <begin position="161"/>
        <end position="193"/>
    </location>
</feature>
<protein>
    <recommendedName>
        <fullName evidence="9">4Fe-4S ferredoxin-type domain-containing protein</fullName>
    </recommendedName>
</protein>
<dbReference type="SUPFAM" id="SSF46548">
    <property type="entry name" value="alpha-helical ferredoxin"/>
    <property type="match status" value="1"/>
</dbReference>
<sequence length="310" mass="34941">MAKKIGFDAIGIVPVAALGSEARAFEQWLQQDFHGDMRYMKNHFEKRVSPDLLFPGAKTVISCAVNYFHRDKKASQNGKISIYAQSLDYHFVVKQMLNELLEELQKIIGQVQGQAIVDTAPFMDKVWAVRAGIGWRGKHTNLINRKIGSYFFIGSLLLDAAIPSNDSAQRNFCGSCTACIDSCPTKAIVAPYQIDARKCIAYLNIESKPDFNEAEKKMLGEWLFGCDICQQVCPWNRFVQETKNSLLQPKKDLANLQTQDFLQLTKSSFKTLFNDTVIFRTGLRRMKRNATAVSENIKTRNFGSAEDSAT</sequence>
<evidence type="ECO:0000256" key="4">
    <source>
        <dbReference type="ARBA" id="ARBA00022723"/>
    </source>
</evidence>
<dbReference type="InterPro" id="IPR004453">
    <property type="entry name" value="QueG"/>
</dbReference>
<dbReference type="RefSeq" id="WP_012499316.1">
    <property type="nucleotide sequence ID" value="NC_011026.1"/>
</dbReference>
<evidence type="ECO:0000256" key="5">
    <source>
        <dbReference type="ARBA" id="ARBA00022785"/>
    </source>
</evidence>
<name>B3QWB9_CHLT3</name>
<dbReference type="PANTHER" id="PTHR30002">
    <property type="entry name" value="EPOXYQUEUOSINE REDUCTASE"/>
    <property type="match status" value="1"/>
</dbReference>
<dbReference type="NCBIfam" id="TIGR00276">
    <property type="entry name" value="tRNA epoxyqueuosine(34) reductase QueG"/>
    <property type="match status" value="1"/>
</dbReference>
<dbReference type="GO" id="GO:0046872">
    <property type="term" value="F:metal ion binding"/>
    <property type="evidence" value="ECO:0007669"/>
    <property type="project" value="UniProtKB-KW"/>
</dbReference>
<dbReference type="STRING" id="517418.Ctha_0763"/>
<keyword evidence="6" id="KW-0560">Oxidoreductase</keyword>
<dbReference type="AlphaFoldDB" id="B3QWB9"/>
<dbReference type="GO" id="GO:0052693">
    <property type="term" value="F:epoxyqueuosine reductase activity"/>
    <property type="evidence" value="ECO:0007669"/>
    <property type="project" value="TreeGrafter"/>
</dbReference>
<dbReference type="InterPro" id="IPR017900">
    <property type="entry name" value="4Fe4S_Fe_S_CS"/>
</dbReference>
<keyword evidence="2" id="KW-0963">Cytoplasm</keyword>
<accession>B3QWB9</accession>
<keyword evidence="5" id="KW-0671">Queuosine biosynthesis</keyword>
<keyword evidence="7" id="KW-0408">Iron</keyword>
<keyword evidence="1" id="KW-0004">4Fe-4S</keyword>
<gene>
    <name evidence="10" type="ordered locus">Ctha_0763</name>
</gene>
<organism evidence="10 11">
    <name type="scientific">Chloroherpeton thalassium (strain ATCC 35110 / GB-78)</name>
    <dbReference type="NCBI Taxonomy" id="517418"/>
    <lineage>
        <taxon>Bacteria</taxon>
        <taxon>Pseudomonadati</taxon>
        <taxon>Chlorobiota</taxon>
        <taxon>Chlorobiia</taxon>
        <taxon>Chlorobiales</taxon>
        <taxon>Chloroherpetonaceae</taxon>
        <taxon>Chloroherpeton</taxon>
    </lineage>
</organism>
<keyword evidence="4" id="KW-0479">Metal-binding</keyword>
<dbReference type="PANTHER" id="PTHR30002:SF4">
    <property type="entry name" value="EPOXYQUEUOSINE REDUCTASE"/>
    <property type="match status" value="1"/>
</dbReference>
<dbReference type="GO" id="GO:0051539">
    <property type="term" value="F:4 iron, 4 sulfur cluster binding"/>
    <property type="evidence" value="ECO:0007669"/>
    <property type="project" value="UniProtKB-KW"/>
</dbReference>
<dbReference type="KEGG" id="cts:Ctha_0763"/>
<evidence type="ECO:0000256" key="8">
    <source>
        <dbReference type="ARBA" id="ARBA00023014"/>
    </source>
</evidence>
<evidence type="ECO:0000256" key="2">
    <source>
        <dbReference type="ARBA" id="ARBA00022490"/>
    </source>
</evidence>
<proteinExistence type="predicted"/>
<evidence type="ECO:0000313" key="10">
    <source>
        <dbReference type="EMBL" id="ACF13232.1"/>
    </source>
</evidence>
<evidence type="ECO:0000256" key="3">
    <source>
        <dbReference type="ARBA" id="ARBA00022694"/>
    </source>
</evidence>
<keyword evidence="3" id="KW-0819">tRNA processing</keyword>
<dbReference type="PROSITE" id="PS51379">
    <property type="entry name" value="4FE4S_FER_2"/>
    <property type="match status" value="1"/>
</dbReference>
<evidence type="ECO:0000256" key="6">
    <source>
        <dbReference type="ARBA" id="ARBA00023002"/>
    </source>
</evidence>
<dbReference type="InterPro" id="IPR017896">
    <property type="entry name" value="4Fe4S_Fe-S-bd"/>
</dbReference>